<keyword evidence="2 8" id="KW-0732">Signal</keyword>
<evidence type="ECO:0000256" key="3">
    <source>
        <dbReference type="ARBA" id="ARBA00023136"/>
    </source>
</evidence>
<dbReference type="STRING" id="29430.AHTJS_04410"/>
<evidence type="ECO:0000313" key="11">
    <source>
        <dbReference type="EMBL" id="QBQ15569.1"/>
    </source>
</evidence>
<reference evidence="11 13" key="2">
    <citation type="submission" date="2019-03" db="EMBL/GenBank/DDBJ databases">
        <title>Complete genome sequence of two outbreak-associated Acinetobacter haemolyticus strains.</title>
        <authorList>
            <person name="Bai L."/>
            <person name="Zhang S.-C."/>
            <person name="Deng Y."/>
            <person name="Song C.-C."/>
            <person name="Kang G.-B."/>
            <person name="Dong Y."/>
            <person name="Wang Y."/>
            <person name="Gao F."/>
            <person name="Huang H."/>
        </authorList>
    </citation>
    <scope>NUCLEOTIDE SEQUENCE [LARGE SCALE GENOMIC DNA]</scope>
    <source>
        <strain evidence="11 13">TJR01</strain>
    </source>
</reference>
<evidence type="ECO:0000256" key="4">
    <source>
        <dbReference type="ARBA" id="ARBA00023139"/>
    </source>
</evidence>
<evidence type="ECO:0000256" key="5">
    <source>
        <dbReference type="ARBA" id="ARBA00023237"/>
    </source>
</evidence>
<gene>
    <name evidence="12" type="ORF">AhaeAN43_04900</name>
    <name evidence="11" type="ORF">AHTJR_04465</name>
    <name evidence="10" type="ORF">GPS52_00045</name>
    <name evidence="9" type="ORF">J5N55_03920</name>
</gene>
<evidence type="ECO:0000256" key="8">
    <source>
        <dbReference type="SAM" id="SignalP"/>
    </source>
</evidence>
<dbReference type="Proteomes" id="UP000670925">
    <property type="component" value="Unassembled WGS sequence"/>
</dbReference>
<accession>A0A1L6KKY4</accession>
<evidence type="ECO:0000313" key="13">
    <source>
        <dbReference type="Proteomes" id="UP000294395"/>
    </source>
</evidence>
<dbReference type="EMBL" id="CP031976">
    <property type="protein sequence ID" value="QHI12762.1"/>
    <property type="molecule type" value="Genomic_DNA"/>
</dbReference>
<comment type="subcellular location">
    <subcellularLocation>
        <location evidence="1">Cell outer membrane</location>
        <topology evidence="1">Lipid-anchor</topology>
    </subcellularLocation>
</comment>
<dbReference type="EMBL" id="WTTO01000001">
    <property type="protein sequence ID" value="NAR71899.1"/>
    <property type="molecule type" value="Genomic_DNA"/>
</dbReference>
<sequence>MRPVICSISVLLSCVVLTACGQSGALQLPSDPNHDKRAKYLLYKNETSPAKVSSDVNTEDSKVDNQTAQPSTQSQTTSP</sequence>
<keyword evidence="5" id="KW-0998">Cell outer membrane</keyword>
<evidence type="ECO:0000256" key="7">
    <source>
        <dbReference type="SAM" id="MobiDB-lite"/>
    </source>
</evidence>
<dbReference type="AlphaFoldDB" id="A0A1L6KKY4"/>
<feature type="chain" id="PRO_5009867775" evidence="8">
    <location>
        <begin position="22"/>
        <end position="79"/>
    </location>
</feature>
<evidence type="ECO:0000256" key="1">
    <source>
        <dbReference type="ARBA" id="ARBA00004459"/>
    </source>
</evidence>
<evidence type="ECO:0000256" key="6">
    <source>
        <dbReference type="ARBA" id="ARBA00023288"/>
    </source>
</evidence>
<dbReference type="GeneID" id="56328543"/>
<dbReference type="Proteomes" id="UP000463868">
    <property type="component" value="Chromosome"/>
</dbReference>
<organism evidence="10 14">
    <name type="scientific">Acinetobacter haemolyticus</name>
    <dbReference type="NCBI Taxonomy" id="29430"/>
    <lineage>
        <taxon>Bacteria</taxon>
        <taxon>Pseudomonadati</taxon>
        <taxon>Pseudomonadota</taxon>
        <taxon>Gammaproteobacteria</taxon>
        <taxon>Moraxellales</taxon>
        <taxon>Moraxellaceae</taxon>
        <taxon>Acinetobacter</taxon>
    </lineage>
</organism>
<dbReference type="NCBIfam" id="NF047847">
    <property type="entry name" value="SS_mature_LptM"/>
    <property type="match status" value="1"/>
</dbReference>
<dbReference type="EMBL" id="CP038009">
    <property type="protein sequence ID" value="QBQ15569.1"/>
    <property type="molecule type" value="Genomic_DNA"/>
</dbReference>
<feature type="compositionally biased region" description="Low complexity" evidence="7">
    <location>
        <begin position="66"/>
        <end position="79"/>
    </location>
</feature>
<dbReference type="Proteomes" id="UP000294395">
    <property type="component" value="Chromosome"/>
</dbReference>
<reference evidence="9" key="4">
    <citation type="submission" date="2021-03" db="EMBL/GenBank/DDBJ databases">
        <title>Acinetobacter spp. whole-genome sequenced from Terengganu.</title>
        <authorList>
            <person name="Mohd Rani F."/>
        </authorList>
    </citation>
    <scope>NUCLEOTIDE SEQUENCE</scope>
    <source>
        <strain evidence="9">AC1502</strain>
    </source>
</reference>
<dbReference type="Proteomes" id="UP000451048">
    <property type="component" value="Unassembled WGS sequence"/>
</dbReference>
<keyword evidence="4" id="KW-0564">Palmitate</keyword>
<feature type="signal peptide" evidence="8">
    <location>
        <begin position="1"/>
        <end position="21"/>
    </location>
</feature>
<evidence type="ECO:0000256" key="2">
    <source>
        <dbReference type="ARBA" id="ARBA00022729"/>
    </source>
</evidence>
<protein>
    <submittedName>
        <fullName evidence="9">Lipoprotein</fullName>
    </submittedName>
</protein>
<evidence type="ECO:0000313" key="12">
    <source>
        <dbReference type="EMBL" id="QHI12762.1"/>
    </source>
</evidence>
<dbReference type="RefSeq" id="WP_005086194.1">
    <property type="nucleotide sequence ID" value="NZ_BBSE01000056.1"/>
</dbReference>
<feature type="compositionally biased region" description="Polar residues" evidence="7">
    <location>
        <begin position="45"/>
        <end position="56"/>
    </location>
</feature>
<reference evidence="10 14" key="3">
    <citation type="submission" date="2019-12" db="EMBL/GenBank/DDBJ databases">
        <title>Acinetobacter haemolyticus comparative genomics.</title>
        <authorList>
            <person name="Castro-Jaimes S."/>
            <person name="Bello-Lopez E."/>
            <person name="Velazquez-Acosta C."/>
            <person name="Volkow-Fernandez P."/>
            <person name="Lozano-Zarain P."/>
            <person name="Castillo Ramirez S."/>
            <person name="Cevallos M.A."/>
        </authorList>
    </citation>
    <scope>NUCLEOTIDE SEQUENCE [LARGE SCALE GENOMIC DNA]</scope>
    <source>
        <strain evidence="10 14">AN10</strain>
    </source>
</reference>
<proteinExistence type="predicted"/>
<keyword evidence="6 9" id="KW-0449">Lipoprotein</keyword>
<name>A0A1L6KKY4_ACIHA</name>
<reference evidence="12 15" key="1">
    <citation type="submission" date="2018-08" db="EMBL/GenBank/DDBJ databases">
        <title>Analysis of the genomic diversity of Mexican Acinetobacter haemolyticus clinical isolates.</title>
        <authorList>
            <person name="Castro-Jaimes S."/>
            <person name="Cevallos M.A."/>
        </authorList>
    </citation>
    <scope>NUCLEOTIDE SEQUENCE [LARGE SCALE GENOMIC DNA]</scope>
    <source>
        <strain evidence="12 15">AN43</strain>
    </source>
</reference>
<dbReference type="OrthoDB" id="6713528at2"/>
<dbReference type="PROSITE" id="PS51257">
    <property type="entry name" value="PROKAR_LIPOPROTEIN"/>
    <property type="match status" value="1"/>
</dbReference>
<evidence type="ECO:0000313" key="14">
    <source>
        <dbReference type="Proteomes" id="UP000451048"/>
    </source>
</evidence>
<evidence type="ECO:0000313" key="15">
    <source>
        <dbReference type="Proteomes" id="UP000463868"/>
    </source>
</evidence>
<dbReference type="InterPro" id="IPR032831">
    <property type="entry name" value="LptM_cons"/>
</dbReference>
<dbReference type="EMBL" id="JAGFOT010000003">
    <property type="protein sequence ID" value="MBO3657235.1"/>
    <property type="molecule type" value="Genomic_DNA"/>
</dbReference>
<feature type="region of interest" description="Disordered" evidence="7">
    <location>
        <begin position="39"/>
        <end position="79"/>
    </location>
</feature>
<evidence type="ECO:0000313" key="9">
    <source>
        <dbReference type="EMBL" id="MBO3657235.1"/>
    </source>
</evidence>
<dbReference type="KEGG" id="ahl:AHTJS_04410"/>
<keyword evidence="3" id="KW-0472">Membrane</keyword>
<evidence type="ECO:0000313" key="10">
    <source>
        <dbReference type="EMBL" id="NAR71899.1"/>
    </source>
</evidence>